<proteinExistence type="inferred from homology"/>
<evidence type="ECO:0000256" key="4">
    <source>
        <dbReference type="ARBA" id="ARBA00022490"/>
    </source>
</evidence>
<name>A0A835I483_9MAGN</name>
<dbReference type="GO" id="GO:0005886">
    <property type="term" value="C:plasma membrane"/>
    <property type="evidence" value="ECO:0007669"/>
    <property type="project" value="UniProtKB-SubCell"/>
</dbReference>
<keyword evidence="4" id="KW-0963">Cytoplasm</keyword>
<dbReference type="AlphaFoldDB" id="A0A835I483"/>
<reference evidence="8 9" key="1">
    <citation type="submission" date="2020-10" db="EMBL/GenBank/DDBJ databases">
        <title>The Coptis chinensis genome and diversification of protoberbering-type alkaloids.</title>
        <authorList>
            <person name="Wang B."/>
            <person name="Shu S."/>
            <person name="Song C."/>
            <person name="Liu Y."/>
        </authorList>
    </citation>
    <scope>NUCLEOTIDE SEQUENCE [LARGE SCALE GENOMIC DNA]</scope>
    <source>
        <strain evidence="8">HL-2020</strain>
        <tissue evidence="8">Leaf</tissue>
    </source>
</reference>
<organism evidence="8 9">
    <name type="scientific">Coptis chinensis</name>
    <dbReference type="NCBI Taxonomy" id="261450"/>
    <lineage>
        <taxon>Eukaryota</taxon>
        <taxon>Viridiplantae</taxon>
        <taxon>Streptophyta</taxon>
        <taxon>Embryophyta</taxon>
        <taxon>Tracheophyta</taxon>
        <taxon>Spermatophyta</taxon>
        <taxon>Magnoliopsida</taxon>
        <taxon>Ranunculales</taxon>
        <taxon>Ranunculaceae</taxon>
        <taxon>Coptidoideae</taxon>
        <taxon>Coptis</taxon>
    </lineage>
</organism>
<evidence type="ECO:0008006" key="10">
    <source>
        <dbReference type="Google" id="ProtNLM"/>
    </source>
</evidence>
<evidence type="ECO:0000256" key="1">
    <source>
        <dbReference type="ARBA" id="ARBA00004236"/>
    </source>
</evidence>
<evidence type="ECO:0000256" key="3">
    <source>
        <dbReference type="ARBA" id="ARBA00022475"/>
    </source>
</evidence>
<evidence type="ECO:0000256" key="7">
    <source>
        <dbReference type="SAM" id="MobiDB-lite"/>
    </source>
</evidence>
<protein>
    <recommendedName>
        <fullName evidence="10">Hyccin</fullName>
    </recommendedName>
</protein>
<accession>A0A835I483</accession>
<dbReference type="GO" id="GO:0072659">
    <property type="term" value="P:protein localization to plasma membrane"/>
    <property type="evidence" value="ECO:0007669"/>
    <property type="project" value="TreeGrafter"/>
</dbReference>
<evidence type="ECO:0000256" key="5">
    <source>
        <dbReference type="ARBA" id="ARBA00023136"/>
    </source>
</evidence>
<evidence type="ECO:0000313" key="9">
    <source>
        <dbReference type="Proteomes" id="UP000631114"/>
    </source>
</evidence>
<dbReference type="OrthoDB" id="18937at2759"/>
<keyword evidence="5" id="KW-0472">Membrane</keyword>
<evidence type="ECO:0000313" key="8">
    <source>
        <dbReference type="EMBL" id="KAF9610304.1"/>
    </source>
</evidence>
<dbReference type="PANTHER" id="PTHR31220:SF1">
    <property type="entry name" value="GH21176P"/>
    <property type="match status" value="1"/>
</dbReference>
<comment type="subcellular location">
    <subcellularLocation>
        <location evidence="1">Cell membrane</location>
    </subcellularLocation>
    <subcellularLocation>
        <location evidence="2">Cytoplasm</location>
        <location evidence="2">Cytosol</location>
    </subcellularLocation>
</comment>
<evidence type="ECO:0000256" key="2">
    <source>
        <dbReference type="ARBA" id="ARBA00004514"/>
    </source>
</evidence>
<sequence>MEIQMNEMTTNSSPTNSNNNPMQSWWESISKARTRIQVLSTILQTPSVSSLADSDHPARSLLESQESYSTISSFLSNPLSGSGNDPLCQWLYETYQSSDPDLRLVVLSFIPLLTGLYLSRIIYNNNNNNTAVSLSGFEAVLLALYASETKIRAGKPVLISIPDLTQPSLYHSPPNKPASTRGGAVLQTKPCVGLLCPPLEPQVAVKSTKRAFIVSVVLHCYYKHISQMPSWSKLDLCLFAAAWAGQNCICKGEFDVGCEGNGNEIKDFEEDENEIEIESVEDVVDEMRKLEAGDGCLDNGVSSKGTRIPLPLELYQPVLRIIGHCLMAPLISEDVRDCASIAVRCLYARAYHDLLPGAILPTRSLINLDKSMRLAAKAAAAANAASNANTPSKAKKPEEMQCVRLPFSISFVPSVFVLCIDLYLPSYVGKCEMCQRHILASEIRWIHKDDEVEQFDQSSMVLFYDISLDTVALEQQEPCCRII</sequence>
<dbReference type="Proteomes" id="UP000631114">
    <property type="component" value="Unassembled WGS sequence"/>
</dbReference>
<evidence type="ECO:0000256" key="6">
    <source>
        <dbReference type="ARBA" id="ARBA00034482"/>
    </source>
</evidence>
<dbReference type="Pfam" id="PF09790">
    <property type="entry name" value="Hyccin"/>
    <property type="match status" value="1"/>
</dbReference>
<dbReference type="GO" id="GO:0005829">
    <property type="term" value="C:cytosol"/>
    <property type="evidence" value="ECO:0007669"/>
    <property type="project" value="UniProtKB-SubCell"/>
</dbReference>
<comment type="caution">
    <text evidence="8">The sequence shown here is derived from an EMBL/GenBank/DDBJ whole genome shotgun (WGS) entry which is preliminary data.</text>
</comment>
<comment type="similarity">
    <text evidence="6">Belongs to the Hyccin family.</text>
</comment>
<feature type="region of interest" description="Disordered" evidence="7">
    <location>
        <begin position="1"/>
        <end position="22"/>
    </location>
</feature>
<keyword evidence="9" id="KW-1185">Reference proteome</keyword>
<dbReference type="InterPro" id="IPR018619">
    <property type="entry name" value="Hyccin"/>
</dbReference>
<dbReference type="EMBL" id="JADFTS010000004">
    <property type="protein sequence ID" value="KAF9610304.1"/>
    <property type="molecule type" value="Genomic_DNA"/>
</dbReference>
<gene>
    <name evidence="8" type="ORF">IFM89_021974</name>
</gene>
<keyword evidence="3" id="KW-1003">Cell membrane</keyword>
<dbReference type="GO" id="GO:0046854">
    <property type="term" value="P:phosphatidylinositol phosphate biosynthetic process"/>
    <property type="evidence" value="ECO:0007669"/>
    <property type="project" value="TreeGrafter"/>
</dbReference>
<dbReference type="PANTHER" id="PTHR31220">
    <property type="entry name" value="HYCCIN RELATED"/>
    <property type="match status" value="1"/>
</dbReference>